<gene>
    <name evidence="2" type="ORF">RBB75_07400</name>
</gene>
<dbReference type="EMBL" id="CP132932">
    <property type="protein sequence ID" value="XCB28137.1"/>
    <property type="molecule type" value="Genomic_DNA"/>
</dbReference>
<dbReference type="PANTHER" id="PTHR47197:SF3">
    <property type="entry name" value="DIHYDRO-HEME D1 DEHYDROGENASE"/>
    <property type="match status" value="1"/>
</dbReference>
<feature type="chain" id="PRO_5043459466" description="YVTN family beta-propeller domain-containing protein" evidence="1">
    <location>
        <begin position="25"/>
        <end position="346"/>
    </location>
</feature>
<feature type="signal peptide" evidence="1">
    <location>
        <begin position="1"/>
        <end position="24"/>
    </location>
</feature>
<dbReference type="KEGG" id="temp:RBB75_07400"/>
<sequence>MRTMRMVVMSMAMLLPAGLLPAMAQTKWDVTKTWHIGGEGSMDYLTVDPQTHRLFVPRGTHTMVIDADSGKVLGDIPGQKNAHGVAIVPSLGRGFITDGGGEGAIVIFDLKTYAVLGTLATVPDSDGIIYDAGLGRILAVSGDKGVLMSFKPDIDPKSGKIDPPIELGGAPEFLASDGTGKIYINLEDKDVVAEVDLQTKKVIARWPVTPGGHPVGMALDKKTHRLFIGCRKPQKMIVMSTEDGKVLSDLPIGAGVDATAFEAGQAFASCRDGSLVVAGERSGKFEVEQIVKTPYGAKTLAIDPTSHKIYLPTMEFEELKPGAASGRPKAKPGSFMIVEVGRNATQ</sequence>
<protein>
    <recommendedName>
        <fullName evidence="3">YVTN family beta-propeller domain-containing protein</fullName>
    </recommendedName>
</protein>
<dbReference type="Gene3D" id="2.130.10.10">
    <property type="entry name" value="YVTN repeat-like/Quinoprotein amine dehydrogenase"/>
    <property type="match status" value="2"/>
</dbReference>
<dbReference type="PANTHER" id="PTHR47197">
    <property type="entry name" value="PROTEIN NIRF"/>
    <property type="match status" value="1"/>
</dbReference>
<evidence type="ECO:0000256" key="1">
    <source>
        <dbReference type="SAM" id="SignalP"/>
    </source>
</evidence>
<dbReference type="SUPFAM" id="SSF51004">
    <property type="entry name" value="C-terminal (heme d1) domain of cytochrome cd1-nitrite reductase"/>
    <property type="match status" value="1"/>
</dbReference>
<name>A0AAU7ZGG5_9BACT</name>
<accession>A0AAU7ZGG5</accession>
<reference evidence="2" key="2">
    <citation type="journal article" date="2024" name="Environ. Microbiol.">
        <title>Genome analysis and description of Tunturibacter gen. nov. expands the diversity of Terriglobia in tundra soils.</title>
        <authorList>
            <person name="Messyasz A."/>
            <person name="Mannisto M.K."/>
            <person name="Kerkhof L.J."/>
            <person name="Haggblom M.M."/>
        </authorList>
    </citation>
    <scope>NUCLEOTIDE SEQUENCE</scope>
    <source>
        <strain evidence="2">M8UP23</strain>
    </source>
</reference>
<dbReference type="InterPro" id="IPR011048">
    <property type="entry name" value="Haem_d1_sf"/>
</dbReference>
<reference evidence="2" key="1">
    <citation type="submission" date="2023-08" db="EMBL/GenBank/DDBJ databases">
        <authorList>
            <person name="Messyasz A."/>
            <person name="Mannisto M.K."/>
            <person name="Kerkhof L.J."/>
            <person name="Haggblom M."/>
        </authorList>
    </citation>
    <scope>NUCLEOTIDE SEQUENCE</scope>
    <source>
        <strain evidence="2">M8UP23</strain>
    </source>
</reference>
<keyword evidence="1" id="KW-0732">Signal</keyword>
<evidence type="ECO:0008006" key="3">
    <source>
        <dbReference type="Google" id="ProtNLM"/>
    </source>
</evidence>
<proteinExistence type="predicted"/>
<dbReference type="RefSeq" id="WP_353070043.1">
    <property type="nucleotide sequence ID" value="NZ_CP132932.1"/>
</dbReference>
<dbReference type="InterPro" id="IPR051200">
    <property type="entry name" value="Host-pathogen_enzymatic-act"/>
</dbReference>
<organism evidence="2">
    <name type="scientific">Tunturiibacter empetritectus</name>
    <dbReference type="NCBI Taxonomy" id="3069691"/>
    <lineage>
        <taxon>Bacteria</taxon>
        <taxon>Pseudomonadati</taxon>
        <taxon>Acidobacteriota</taxon>
        <taxon>Terriglobia</taxon>
        <taxon>Terriglobales</taxon>
        <taxon>Acidobacteriaceae</taxon>
        <taxon>Tunturiibacter</taxon>
    </lineage>
</organism>
<evidence type="ECO:0000313" key="2">
    <source>
        <dbReference type="EMBL" id="XCB28137.1"/>
    </source>
</evidence>
<dbReference type="InterPro" id="IPR015943">
    <property type="entry name" value="WD40/YVTN_repeat-like_dom_sf"/>
</dbReference>
<dbReference type="AlphaFoldDB" id="A0AAU7ZGG5"/>